<dbReference type="EMBL" id="ML993994">
    <property type="protein sequence ID" value="KAF2201012.1"/>
    <property type="molecule type" value="Genomic_DNA"/>
</dbReference>
<dbReference type="OrthoDB" id="18996at2759"/>
<dbReference type="PANTHER" id="PTHR34310">
    <property type="entry name" value="DUF427 DOMAIN PROTEIN (AFU_ORTHOLOGUE AFUA_3G02220)"/>
    <property type="match status" value="1"/>
</dbReference>
<proteinExistence type="predicted"/>
<comment type="caution">
    <text evidence="2">The sequence shown here is derived from an EMBL/GenBank/DDBJ whole genome shotgun (WGS) entry which is preliminary data.</text>
</comment>
<dbReference type="InterPro" id="IPR007361">
    <property type="entry name" value="DUF427"/>
</dbReference>
<reference evidence="2" key="1">
    <citation type="journal article" date="2020" name="Stud. Mycol.">
        <title>101 Dothideomycetes genomes: a test case for predicting lifestyles and emergence of pathogens.</title>
        <authorList>
            <person name="Haridas S."/>
            <person name="Albert R."/>
            <person name="Binder M."/>
            <person name="Bloem J."/>
            <person name="Labutti K."/>
            <person name="Salamov A."/>
            <person name="Andreopoulos B."/>
            <person name="Baker S."/>
            <person name="Barry K."/>
            <person name="Bills G."/>
            <person name="Bluhm B."/>
            <person name="Cannon C."/>
            <person name="Castanera R."/>
            <person name="Culley D."/>
            <person name="Daum C."/>
            <person name="Ezra D."/>
            <person name="Gonzalez J."/>
            <person name="Henrissat B."/>
            <person name="Kuo A."/>
            <person name="Liang C."/>
            <person name="Lipzen A."/>
            <person name="Lutzoni F."/>
            <person name="Magnuson J."/>
            <person name="Mondo S."/>
            <person name="Nolan M."/>
            <person name="Ohm R."/>
            <person name="Pangilinan J."/>
            <person name="Park H.-J."/>
            <person name="Ramirez L."/>
            <person name="Alfaro M."/>
            <person name="Sun H."/>
            <person name="Tritt A."/>
            <person name="Yoshinaga Y."/>
            <person name="Zwiers L.-H."/>
            <person name="Turgeon B."/>
            <person name="Goodwin S."/>
            <person name="Spatafora J."/>
            <person name="Crous P."/>
            <person name="Grigoriev I."/>
        </authorList>
    </citation>
    <scope>NUCLEOTIDE SEQUENCE</scope>
    <source>
        <strain evidence="2">ATCC 74209</strain>
    </source>
</reference>
<evidence type="ECO:0000313" key="3">
    <source>
        <dbReference type="Proteomes" id="UP000799536"/>
    </source>
</evidence>
<gene>
    <name evidence="2" type="ORF">GQ43DRAFT_416713</name>
</gene>
<dbReference type="Proteomes" id="UP000799536">
    <property type="component" value="Unassembled WGS sequence"/>
</dbReference>
<evidence type="ECO:0000313" key="2">
    <source>
        <dbReference type="EMBL" id="KAF2201012.1"/>
    </source>
</evidence>
<name>A0A9P4JQ15_9PLEO</name>
<organism evidence="2 3">
    <name type="scientific">Delitschia confertaspora ATCC 74209</name>
    <dbReference type="NCBI Taxonomy" id="1513339"/>
    <lineage>
        <taxon>Eukaryota</taxon>
        <taxon>Fungi</taxon>
        <taxon>Dikarya</taxon>
        <taxon>Ascomycota</taxon>
        <taxon>Pezizomycotina</taxon>
        <taxon>Dothideomycetes</taxon>
        <taxon>Pleosporomycetidae</taxon>
        <taxon>Pleosporales</taxon>
        <taxon>Delitschiaceae</taxon>
        <taxon>Delitschia</taxon>
    </lineage>
</organism>
<dbReference type="Gene3D" id="2.170.150.40">
    <property type="entry name" value="Domain of unknown function (DUF427)"/>
    <property type="match status" value="2"/>
</dbReference>
<sequence length="261" mass="29567">MDKTKKPDITDLEGLAQKLIKEGPYKYEFTPRRVRGLLGGKYVIDTTSALYVWEHPYYPQYFLPRSSVTPHAKLNSLSAISGTNDSVYLGKLESGDASTSRVLIFSSNAPAPFADTIKVDFATMDQWFEENTPIYVHPKDPYKRIDILPSSRHVCISLRGSANTILSETSHPVILFETGLRPRYYIAPTEVNWEVLKESPTVTYCPYKGQARYWDVVVDGKVEKDLVWAYQYPTIESAGIAGLMCFYNERVKVEVDGTVEE</sequence>
<accession>A0A9P4JQ15</accession>
<protein>
    <submittedName>
        <fullName evidence="2">DUF427-domain-containing protein</fullName>
    </submittedName>
</protein>
<feature type="domain" description="DUF427" evidence="1">
    <location>
        <begin position="163"/>
        <end position="249"/>
    </location>
</feature>
<dbReference type="PANTHER" id="PTHR34310:SF9">
    <property type="entry name" value="BLR5716 PROTEIN"/>
    <property type="match status" value="1"/>
</dbReference>
<dbReference type="Pfam" id="PF04248">
    <property type="entry name" value="NTP_transf_9"/>
    <property type="match status" value="2"/>
</dbReference>
<dbReference type="InterPro" id="IPR038694">
    <property type="entry name" value="DUF427_sf"/>
</dbReference>
<keyword evidence="3" id="KW-1185">Reference proteome</keyword>
<feature type="domain" description="DUF427" evidence="1">
    <location>
        <begin position="36"/>
        <end position="70"/>
    </location>
</feature>
<evidence type="ECO:0000259" key="1">
    <source>
        <dbReference type="Pfam" id="PF04248"/>
    </source>
</evidence>
<dbReference type="AlphaFoldDB" id="A0A9P4JQ15"/>